<name>A0ABR1QCP6_9PEZI</name>
<organism evidence="4 5">
    <name type="scientific">Apiospora aurea</name>
    <dbReference type="NCBI Taxonomy" id="335848"/>
    <lineage>
        <taxon>Eukaryota</taxon>
        <taxon>Fungi</taxon>
        <taxon>Dikarya</taxon>
        <taxon>Ascomycota</taxon>
        <taxon>Pezizomycotina</taxon>
        <taxon>Sordariomycetes</taxon>
        <taxon>Xylariomycetidae</taxon>
        <taxon>Amphisphaeriales</taxon>
        <taxon>Apiosporaceae</taxon>
        <taxon>Apiospora</taxon>
    </lineage>
</organism>
<evidence type="ECO:0000256" key="1">
    <source>
        <dbReference type="ARBA" id="ARBA00009520"/>
    </source>
</evidence>
<evidence type="ECO:0000313" key="4">
    <source>
        <dbReference type="EMBL" id="KAK7951647.1"/>
    </source>
</evidence>
<dbReference type="PIRSF" id="PIRSF029958">
    <property type="entry name" value="Necrosis-inducing_protein"/>
    <property type="match status" value="1"/>
</dbReference>
<dbReference type="InterPro" id="IPR008701">
    <property type="entry name" value="NPP1"/>
</dbReference>
<sequence>MRFYRFTVYLTAATAGAGAAPVIEARNVIGHDAVVGFPETVPSGDMKFKPWLLVENGCDPYPAVDASGNTRSAISSGGLNPSGGSSSQCDNSPGQVYARGAEYGSRFGIMYSWYMPKDSPSTGLGHRHDWEGVVVWIDHPRTTANPQVLGVSTSGHGDWTTVTGSAMPLDGGARPKIRYFSAWPVNHQLGTTDKRGGEQPLVAWESLTGAARDALQNTDFGSANVPFKDPNFMDNLKGASF</sequence>
<dbReference type="Pfam" id="PF05630">
    <property type="entry name" value="NPP1"/>
    <property type="match status" value="1"/>
</dbReference>
<evidence type="ECO:0000256" key="3">
    <source>
        <dbReference type="SAM" id="MobiDB-lite"/>
    </source>
</evidence>
<dbReference type="PANTHER" id="PTHR33657">
    <property type="entry name" value="DOMAIN PROTEIN, PUTATIVE (AFU_ORTHOLOGUE AFUA_5G00600)-RELATED"/>
    <property type="match status" value="1"/>
</dbReference>
<dbReference type="GeneID" id="92076659"/>
<proteinExistence type="inferred from homology"/>
<dbReference type="Proteomes" id="UP001391051">
    <property type="component" value="Unassembled WGS sequence"/>
</dbReference>
<dbReference type="RefSeq" id="XP_066699709.1">
    <property type="nucleotide sequence ID" value="XM_066843597.1"/>
</dbReference>
<evidence type="ECO:0000313" key="5">
    <source>
        <dbReference type="Proteomes" id="UP001391051"/>
    </source>
</evidence>
<dbReference type="EMBL" id="JAQQWE010000005">
    <property type="protein sequence ID" value="KAK7951647.1"/>
    <property type="molecule type" value="Genomic_DNA"/>
</dbReference>
<reference evidence="4 5" key="1">
    <citation type="submission" date="2023-01" db="EMBL/GenBank/DDBJ databases">
        <title>Analysis of 21 Apiospora genomes using comparative genomics revels a genus with tremendous synthesis potential of carbohydrate active enzymes and secondary metabolites.</title>
        <authorList>
            <person name="Sorensen T."/>
        </authorList>
    </citation>
    <scope>NUCLEOTIDE SEQUENCE [LARGE SCALE GENOMIC DNA]</scope>
    <source>
        <strain evidence="4 5">CBS 24483</strain>
    </source>
</reference>
<evidence type="ECO:0000256" key="2">
    <source>
        <dbReference type="ARBA" id="ARBA00023026"/>
    </source>
</evidence>
<feature type="region of interest" description="Disordered" evidence="3">
    <location>
        <begin position="72"/>
        <end position="93"/>
    </location>
</feature>
<keyword evidence="5" id="KW-1185">Reference proteome</keyword>
<accession>A0ABR1QCP6</accession>
<comment type="caution">
    <text evidence="4">The sequence shown here is derived from an EMBL/GenBank/DDBJ whole genome shotgun (WGS) entry which is preliminary data.</text>
</comment>
<feature type="compositionally biased region" description="Low complexity" evidence="3">
    <location>
        <begin position="75"/>
        <end position="87"/>
    </location>
</feature>
<protein>
    <submittedName>
        <fullName evidence="4">Uncharacterized protein</fullName>
    </submittedName>
</protein>
<comment type="similarity">
    <text evidence="1">Belongs to the Necrosis inducing protein (NPP1) family.</text>
</comment>
<gene>
    <name evidence="4" type="ORF">PG986_007375</name>
</gene>
<keyword evidence="2" id="KW-0843">Virulence</keyword>
<dbReference type="PANTHER" id="PTHR33657:SF8">
    <property type="entry name" value="DOMAIN PROTEIN, PUTATIVE (AFU_ORTHOLOGUE AFUA_5G00600)-RELATED"/>
    <property type="match status" value="1"/>
</dbReference>